<dbReference type="OrthoDB" id="10628692at2759"/>
<dbReference type="PaxDb" id="6239-T08D10.4"/>
<dbReference type="eggNOG" id="ENOG502TJ72">
    <property type="taxonomic scope" value="Eukaryota"/>
</dbReference>
<dbReference type="Bgee" id="WBGene00044148">
    <property type="expression patterns" value="Expressed in embryo and 1 other cell type or tissue"/>
</dbReference>
<dbReference type="SMR" id="Q565C7"/>
<dbReference type="InParanoid" id="Q565C7"/>
<keyword evidence="3" id="KW-1185">Reference proteome</keyword>
<dbReference type="RefSeq" id="NP_001024898.1">
    <property type="nucleotide sequence ID" value="NM_001029727.1"/>
</dbReference>
<feature type="region of interest" description="Disordered" evidence="1">
    <location>
        <begin position="285"/>
        <end position="305"/>
    </location>
</feature>
<dbReference type="KEGG" id="cel:CELE_T08D10.4"/>
<sequence length="305" mass="34772">MAEFLNIELKNKLATILCRLQMGIQVEECLKFLCVEDVPLSFFEECEIRQKTLKLVSNPRLTIVASQLLSKMDQLKLKKQNVGLLNNTFSGVVLTSISSDLASNNVTEHFHDKSLKIEQMKNKTIRENDNSHNNQTQTSCSSADLLDNIHQDSSKLLNLSENTIGTCPNPDTSCDHKVYTNIPLVYKLSVWNYENCYYKEAKKRFGKRLNEKGDDETWTAFFRRLYLDQINAPKHYETRAQKSKLVTESKEVVELNDTESRHVGQKGNFPKIDQNICELVLPSSPTDEVSSSTDIHNPTINSHVS</sequence>
<organism evidence="2 3">
    <name type="scientific">Caenorhabditis elegans</name>
    <dbReference type="NCBI Taxonomy" id="6239"/>
    <lineage>
        <taxon>Eukaryota</taxon>
        <taxon>Metazoa</taxon>
        <taxon>Ecdysozoa</taxon>
        <taxon>Nematoda</taxon>
        <taxon>Chromadorea</taxon>
        <taxon>Rhabditida</taxon>
        <taxon>Rhabditina</taxon>
        <taxon>Rhabditomorpha</taxon>
        <taxon>Rhabditoidea</taxon>
        <taxon>Rhabditidae</taxon>
        <taxon>Peloderinae</taxon>
        <taxon>Caenorhabditis</taxon>
    </lineage>
</organism>
<dbReference type="UCSC" id="T08D10.4">
    <property type="organism name" value="c. elegans"/>
</dbReference>
<dbReference type="AGR" id="WB:WBGene00044148"/>
<dbReference type="GeneID" id="3565547"/>
<dbReference type="WormBase" id="T08D10.4">
    <property type="protein sequence ID" value="CE38415"/>
    <property type="gene ID" value="WBGene00044148"/>
</dbReference>
<dbReference type="AlphaFoldDB" id="Q565C7"/>
<evidence type="ECO:0000313" key="2">
    <source>
        <dbReference type="EMBL" id="CAI79214.1"/>
    </source>
</evidence>
<dbReference type="CTD" id="3565547"/>
<dbReference type="EMBL" id="BX284606">
    <property type="protein sequence ID" value="CAI79214.1"/>
    <property type="molecule type" value="Genomic_DNA"/>
</dbReference>
<accession>Q565C7</accession>
<proteinExistence type="predicted"/>
<protein>
    <submittedName>
        <fullName evidence="2">SAM domain-containing protein</fullName>
    </submittedName>
</protein>
<evidence type="ECO:0000313" key="3">
    <source>
        <dbReference type="Proteomes" id="UP000001940"/>
    </source>
</evidence>
<dbReference type="Proteomes" id="UP000001940">
    <property type="component" value="Chromosome X"/>
</dbReference>
<gene>
    <name evidence="2" type="ORF">CELE_T08D10.4</name>
    <name evidence="2 4" type="ORF">T08D10.4</name>
</gene>
<evidence type="ECO:0000313" key="4">
    <source>
        <dbReference type="WormBase" id="T08D10.4"/>
    </source>
</evidence>
<name>Q565C7_CAEEL</name>
<evidence type="ECO:0000256" key="1">
    <source>
        <dbReference type="SAM" id="MobiDB-lite"/>
    </source>
</evidence>
<reference evidence="2 3" key="1">
    <citation type="journal article" date="1998" name="Science">
        <title>Genome sequence of the nematode C. elegans: a platform for investigating biology.</title>
        <authorList>
            <consortium name="The C. elegans sequencing consortium"/>
            <person name="Sulson J.E."/>
            <person name="Waterston R."/>
        </authorList>
    </citation>
    <scope>NUCLEOTIDE SEQUENCE [LARGE SCALE GENOMIC DNA]</scope>
    <source>
        <strain evidence="2 3">Bristol N2</strain>
    </source>
</reference>
<dbReference type="HOGENOM" id="CLU_912866_0_0_1"/>